<keyword evidence="1" id="KW-0378">Hydrolase</keyword>
<keyword evidence="2" id="KW-1185">Reference proteome</keyword>
<dbReference type="Gene3D" id="3.40.50.1240">
    <property type="entry name" value="Phosphoglycerate mutase-like"/>
    <property type="match status" value="1"/>
</dbReference>
<dbReference type="Pfam" id="PF00300">
    <property type="entry name" value="His_Phos_1"/>
    <property type="match status" value="1"/>
</dbReference>
<proteinExistence type="predicted"/>
<dbReference type="CDD" id="cd07067">
    <property type="entry name" value="HP_PGM_like"/>
    <property type="match status" value="1"/>
</dbReference>
<organism evidence="1 2">
    <name type="scientific">Limnoraphis robusta CCNP1315</name>
    <dbReference type="NCBI Taxonomy" id="3110306"/>
    <lineage>
        <taxon>Bacteria</taxon>
        <taxon>Bacillati</taxon>
        <taxon>Cyanobacteriota</taxon>
        <taxon>Cyanophyceae</taxon>
        <taxon>Oscillatoriophycideae</taxon>
        <taxon>Oscillatoriales</taxon>
        <taxon>Sirenicapillariaceae</taxon>
        <taxon>Limnoraphis</taxon>
    </lineage>
</organism>
<dbReference type="SMART" id="SM00855">
    <property type="entry name" value="PGAM"/>
    <property type="match status" value="1"/>
</dbReference>
<evidence type="ECO:0000313" key="2">
    <source>
        <dbReference type="Proteomes" id="UP001301728"/>
    </source>
</evidence>
<dbReference type="EC" id="3.1.3.-" evidence="1"/>
<dbReference type="PANTHER" id="PTHR48100:SF10">
    <property type="entry name" value="2-CARBOXY-D-ARABINITOL-1-PHOSPHATASE-RELATED"/>
    <property type="match status" value="1"/>
</dbReference>
<dbReference type="Proteomes" id="UP001301728">
    <property type="component" value="Unassembled WGS sequence"/>
</dbReference>
<protein>
    <submittedName>
        <fullName evidence="1">Histidine phosphatase family protein</fullName>
        <ecNumber evidence="1">3.1.3.-</ecNumber>
    </submittedName>
</protein>
<dbReference type="InterPro" id="IPR029033">
    <property type="entry name" value="His_PPase_superfam"/>
</dbReference>
<dbReference type="InterPro" id="IPR050275">
    <property type="entry name" value="PGM_Phosphatase"/>
</dbReference>
<dbReference type="GO" id="GO:0016787">
    <property type="term" value="F:hydrolase activity"/>
    <property type="evidence" value="ECO:0007669"/>
    <property type="project" value="UniProtKB-KW"/>
</dbReference>
<dbReference type="InterPro" id="IPR013078">
    <property type="entry name" value="His_Pase_superF_clade-1"/>
</dbReference>
<reference evidence="1 2" key="1">
    <citation type="submission" date="2023-12" db="EMBL/GenBank/DDBJ databases">
        <title>Baltic Sea Cyanobacteria.</title>
        <authorList>
            <person name="Delbaje E."/>
            <person name="Fewer D.P."/>
            <person name="Shishido T.K."/>
        </authorList>
    </citation>
    <scope>NUCLEOTIDE SEQUENCE [LARGE SCALE GENOMIC DNA]</scope>
    <source>
        <strain evidence="1 2">CCNP 1315</strain>
    </source>
</reference>
<comment type="caution">
    <text evidence="1">The sequence shown here is derived from an EMBL/GenBank/DDBJ whole genome shotgun (WGS) entry which is preliminary data.</text>
</comment>
<dbReference type="EMBL" id="JAYGHT010000091">
    <property type="protein sequence ID" value="MEA5520736.1"/>
    <property type="molecule type" value="Genomic_DNA"/>
</dbReference>
<dbReference type="RefSeq" id="WP_323272716.1">
    <property type="nucleotide sequence ID" value="NZ_JAYGHT010000091.1"/>
</dbReference>
<sequence length="402" mass="46302">MRLTVNFPRHQSDETTVILVRHAQSVSNLLACYPGCCEQDILTEKGRRSAYLTGLALKKFNINAIYTSPLKRTQQTAIEILAALSTTGSDLPQMRQSKFLQGVDLRAWQGLSFQTVREQFPQDYHDWKQRPQEFQMEVPSQINSEETGNLAVCTRVKKSYFPVLDLYKQAEQFWQEILPRHRGATILVVGQSSTNRALISTALGLEQHLFHSLQQSNCGVSILKFPHISRSSAKLESFNITEHLNEKLPVFEEEEQGLRLLFVASSNIYHQQIQQISQQLKDVPIDFCLTQVINHSQVISEEILRYHPNIMQFQVFNDLLQVWQEKIQDRHQIALASKSDQKIRTGLVIVDELMIKSFLSKVINLSSNQLQNWQLYPEAIHAIYYPLEHPAIVQTVNYHVHL</sequence>
<gene>
    <name evidence="1" type="ORF">VB854_17485</name>
</gene>
<dbReference type="SUPFAM" id="SSF53254">
    <property type="entry name" value="Phosphoglycerate mutase-like"/>
    <property type="match status" value="1"/>
</dbReference>
<accession>A0ABU5U0M2</accession>
<evidence type="ECO:0000313" key="1">
    <source>
        <dbReference type="EMBL" id="MEA5520736.1"/>
    </source>
</evidence>
<name>A0ABU5U0M2_9CYAN</name>
<dbReference type="PANTHER" id="PTHR48100">
    <property type="entry name" value="BROAD-SPECIFICITY PHOSPHATASE YOR283W-RELATED"/>
    <property type="match status" value="1"/>
</dbReference>